<keyword evidence="5 11" id="KW-0648">Protein biosynthesis</keyword>
<sequence length="253" mass="28090">MVGAKPIRRRTEDDTTTTAAACFVCPKPTEPPPITAAVMAEDTETRPASAGTGREEREEGEIADDEDSSAPRGGALTHPLEHAWTFWFDNPQGKSRQQAWGSTIHPIHTFSTVEDFWSLYNNIHHPSKLGVGADLHCFKNKIEPKWEDPICANGGKWTISCGRGKSDTLWLHTLLAIIGEQFDFGDEICGVVVSVRGKQERVAIWTKNATNEAAQISIGKQWKEFLEYKDSIGFIVHEDAKKADKAPKNRYTA</sequence>
<organism evidence="13 14">
    <name type="scientific">Lolium multiflorum</name>
    <name type="common">Italian ryegrass</name>
    <name type="synonym">Lolium perenne subsp. multiflorum</name>
    <dbReference type="NCBI Taxonomy" id="4521"/>
    <lineage>
        <taxon>Eukaryota</taxon>
        <taxon>Viridiplantae</taxon>
        <taxon>Streptophyta</taxon>
        <taxon>Embryophyta</taxon>
        <taxon>Tracheophyta</taxon>
        <taxon>Spermatophyta</taxon>
        <taxon>Magnoliopsida</taxon>
        <taxon>Liliopsida</taxon>
        <taxon>Poales</taxon>
        <taxon>Poaceae</taxon>
        <taxon>BOP clade</taxon>
        <taxon>Pooideae</taxon>
        <taxon>Poodae</taxon>
        <taxon>Poeae</taxon>
        <taxon>Poeae Chloroplast Group 2 (Poeae type)</taxon>
        <taxon>Loliodinae</taxon>
        <taxon>Loliinae</taxon>
        <taxon>Lolium</taxon>
    </lineage>
</organism>
<dbReference type="Pfam" id="PF01652">
    <property type="entry name" value="IF4E"/>
    <property type="match status" value="1"/>
</dbReference>
<gene>
    <name evidence="13" type="ORF">QYE76_059097</name>
</gene>
<dbReference type="SUPFAM" id="SSF55418">
    <property type="entry name" value="eIF4e-like"/>
    <property type="match status" value="1"/>
</dbReference>
<dbReference type="FunFam" id="3.30.760.10:FF:000003">
    <property type="entry name" value="Eukaryotic translation initiation factor 4E"/>
    <property type="match status" value="1"/>
</dbReference>
<dbReference type="EMBL" id="JAUUTY010000003">
    <property type="protein sequence ID" value="KAK1670938.1"/>
    <property type="molecule type" value="Genomic_DNA"/>
</dbReference>
<evidence type="ECO:0000256" key="6">
    <source>
        <dbReference type="ARBA" id="ARBA00023157"/>
    </source>
</evidence>
<feature type="compositionally biased region" description="Acidic residues" evidence="12">
    <location>
        <begin position="58"/>
        <end position="68"/>
    </location>
</feature>
<evidence type="ECO:0000256" key="12">
    <source>
        <dbReference type="SAM" id="MobiDB-lite"/>
    </source>
</evidence>
<keyword evidence="6" id="KW-1015">Disulfide bond</keyword>
<evidence type="ECO:0000256" key="7">
    <source>
        <dbReference type="ARBA" id="ARBA00025991"/>
    </source>
</evidence>
<evidence type="ECO:0000256" key="3">
    <source>
        <dbReference type="ARBA" id="ARBA00022845"/>
    </source>
</evidence>
<dbReference type="PANTHER" id="PTHR11960:SF8">
    <property type="entry name" value="EUKARYOTIC TRANSLATION INITIATION FACTOR 4E1-RELATED"/>
    <property type="match status" value="1"/>
</dbReference>
<dbReference type="InterPro" id="IPR001040">
    <property type="entry name" value="TIF_eIF_4E"/>
</dbReference>
<keyword evidence="2 11" id="KW-0396">Initiation factor</keyword>
<reference evidence="13" key="1">
    <citation type="submission" date="2023-07" db="EMBL/GenBank/DDBJ databases">
        <title>A chromosome-level genome assembly of Lolium multiflorum.</title>
        <authorList>
            <person name="Chen Y."/>
            <person name="Copetti D."/>
            <person name="Kolliker R."/>
            <person name="Studer B."/>
        </authorList>
    </citation>
    <scope>NUCLEOTIDE SEQUENCE</scope>
    <source>
        <strain evidence="13">02402/16</strain>
        <tissue evidence="13">Leaf</tissue>
    </source>
</reference>
<dbReference type="PANTHER" id="PTHR11960">
    <property type="entry name" value="EUKARYOTIC TRANSLATION INITIATION FACTOR 4E RELATED"/>
    <property type="match status" value="1"/>
</dbReference>
<dbReference type="GO" id="GO:0006417">
    <property type="term" value="P:regulation of translation"/>
    <property type="evidence" value="ECO:0007669"/>
    <property type="project" value="UniProtKB-KW"/>
</dbReference>
<comment type="subunit">
    <text evidence="7">EIF4F is a multi-subunit complex, the composition of which varies with external and internal environmental conditions. It is composed of at least EIF4A, EIF4E and EIF4G. EIF4E is also known to interact with other partners. In higher plants two isoforms of EIF4F have been identified, named isoform EIF4F and isoform EIF(iso)4F. Isoform EIF4F has subunits p220 and p26, whereas isoform EIF(iso)4F has subunits p82 and p28.</text>
</comment>
<dbReference type="GO" id="GO:0003743">
    <property type="term" value="F:translation initiation factor activity"/>
    <property type="evidence" value="ECO:0007669"/>
    <property type="project" value="UniProtKB-KW"/>
</dbReference>
<dbReference type="InterPro" id="IPR019770">
    <property type="entry name" value="TIF_eIF_4E_CS"/>
</dbReference>
<evidence type="ECO:0000256" key="1">
    <source>
        <dbReference type="ARBA" id="ARBA00009860"/>
    </source>
</evidence>
<feature type="region of interest" description="Disordered" evidence="12">
    <location>
        <begin position="1"/>
        <end position="75"/>
    </location>
</feature>
<evidence type="ECO:0000313" key="13">
    <source>
        <dbReference type="EMBL" id="KAK1670938.1"/>
    </source>
</evidence>
<dbReference type="InterPro" id="IPR023398">
    <property type="entry name" value="TIF_eIF4e-like"/>
</dbReference>
<evidence type="ECO:0000256" key="9">
    <source>
        <dbReference type="ARBA" id="ARBA00032656"/>
    </source>
</evidence>
<comment type="similarity">
    <text evidence="1 11">Belongs to the eukaryotic initiation factor 4E family.</text>
</comment>
<evidence type="ECO:0000256" key="11">
    <source>
        <dbReference type="RuleBase" id="RU004374"/>
    </source>
</evidence>
<protein>
    <recommendedName>
        <fullName evidence="9">eIF-4F 25 kDa subunit</fullName>
    </recommendedName>
    <alternativeName>
        <fullName evidence="10">eIF-4F p26 subunit</fullName>
    </alternativeName>
    <alternativeName>
        <fullName evidence="8">mRNA cap-binding protein</fullName>
    </alternativeName>
</protein>
<evidence type="ECO:0000256" key="10">
    <source>
        <dbReference type="ARBA" id="ARBA00041713"/>
    </source>
</evidence>
<dbReference type="Gene3D" id="3.30.760.10">
    <property type="entry name" value="RNA Cap, Translation Initiation Factor Eif4e"/>
    <property type="match status" value="1"/>
</dbReference>
<dbReference type="AlphaFoldDB" id="A0AAD8T8C0"/>
<dbReference type="GO" id="GO:0000340">
    <property type="term" value="F:RNA 7-methylguanosine cap binding"/>
    <property type="evidence" value="ECO:0007669"/>
    <property type="project" value="TreeGrafter"/>
</dbReference>
<keyword evidence="14" id="KW-1185">Reference proteome</keyword>
<dbReference type="PROSITE" id="PS00813">
    <property type="entry name" value="IF4E"/>
    <property type="match status" value="1"/>
</dbReference>
<evidence type="ECO:0000313" key="14">
    <source>
        <dbReference type="Proteomes" id="UP001231189"/>
    </source>
</evidence>
<name>A0AAD8T8C0_LOLMU</name>
<dbReference type="Proteomes" id="UP001231189">
    <property type="component" value="Unassembled WGS sequence"/>
</dbReference>
<evidence type="ECO:0000256" key="8">
    <source>
        <dbReference type="ARBA" id="ARBA00030245"/>
    </source>
</evidence>
<comment type="caution">
    <text evidence="13">The sequence shown here is derived from an EMBL/GenBank/DDBJ whole genome shotgun (WGS) entry which is preliminary data.</text>
</comment>
<keyword evidence="4 11" id="KW-0694">RNA-binding</keyword>
<evidence type="ECO:0000256" key="2">
    <source>
        <dbReference type="ARBA" id="ARBA00022540"/>
    </source>
</evidence>
<keyword evidence="3" id="KW-0810">Translation regulation</keyword>
<dbReference type="GO" id="GO:0016281">
    <property type="term" value="C:eukaryotic translation initiation factor 4F complex"/>
    <property type="evidence" value="ECO:0007669"/>
    <property type="project" value="TreeGrafter"/>
</dbReference>
<evidence type="ECO:0000256" key="4">
    <source>
        <dbReference type="ARBA" id="ARBA00022884"/>
    </source>
</evidence>
<accession>A0AAD8T8C0</accession>
<proteinExistence type="inferred from homology"/>
<evidence type="ECO:0000256" key="5">
    <source>
        <dbReference type="ARBA" id="ARBA00022917"/>
    </source>
</evidence>